<dbReference type="InParanoid" id="E3J577"/>
<dbReference type="HOGENOM" id="CLU_1913994_0_0_11"/>
<proteinExistence type="predicted"/>
<dbReference type="Proteomes" id="UP000002484">
    <property type="component" value="Chromosome"/>
</dbReference>
<evidence type="ECO:0000313" key="2">
    <source>
        <dbReference type="EMBL" id="ADP80675.1"/>
    </source>
</evidence>
<dbReference type="KEGG" id="fri:FraEuI1c_2642"/>
<evidence type="ECO:0000256" key="1">
    <source>
        <dbReference type="SAM" id="Phobius"/>
    </source>
</evidence>
<evidence type="ECO:0000313" key="3">
    <source>
        <dbReference type="Proteomes" id="UP000002484"/>
    </source>
</evidence>
<dbReference type="AlphaFoldDB" id="E3J577"/>
<name>E3J577_PSEI1</name>
<feature type="transmembrane region" description="Helical" evidence="1">
    <location>
        <begin position="53"/>
        <end position="71"/>
    </location>
</feature>
<dbReference type="RefSeq" id="WP_013423793.1">
    <property type="nucleotide sequence ID" value="NC_014666.1"/>
</dbReference>
<sequence precursor="true">MRRSWIPPVAVPLGVAAGFAGARLVLVGSGLILIPWGLLAAALGLAARGRRSAAVTGGLFGFALAVTFMIAGYDGHASLASRLVPFALLGLVGAVGAAVPSVGARLLAGRLARRPAPPSSLVERAARTAPPG</sequence>
<keyword evidence="3" id="KW-1185">Reference proteome</keyword>
<dbReference type="OrthoDB" id="9964114at2"/>
<reference evidence="2 3" key="1">
    <citation type="submission" date="2010-10" db="EMBL/GenBank/DDBJ databases">
        <title>Complete sequence of Frankia sp. EuI1c.</title>
        <authorList>
            <consortium name="US DOE Joint Genome Institute"/>
            <person name="Lucas S."/>
            <person name="Copeland A."/>
            <person name="Lapidus A."/>
            <person name="Cheng J.-F."/>
            <person name="Bruce D."/>
            <person name="Goodwin L."/>
            <person name="Pitluck S."/>
            <person name="Chertkov O."/>
            <person name="Detter J.C."/>
            <person name="Han C."/>
            <person name="Tapia R."/>
            <person name="Land M."/>
            <person name="Hauser L."/>
            <person name="Jeffries C."/>
            <person name="Kyrpides N."/>
            <person name="Ivanova N."/>
            <person name="Mikhailova N."/>
            <person name="Beauchemin N."/>
            <person name="Sen A."/>
            <person name="Sur S.A."/>
            <person name="Gtari M."/>
            <person name="Wall L."/>
            <person name="Tisa L."/>
            <person name="Woyke T."/>
        </authorList>
    </citation>
    <scope>NUCLEOTIDE SEQUENCE [LARGE SCALE GENOMIC DNA]</scope>
    <source>
        <strain evidence="3">DSM 45817 / CECT 9037 / EuI1c</strain>
    </source>
</reference>
<dbReference type="STRING" id="298654.FraEuI1c_2642"/>
<feature type="transmembrane region" description="Helical" evidence="1">
    <location>
        <begin position="20"/>
        <end position="46"/>
    </location>
</feature>
<protein>
    <submittedName>
        <fullName evidence="2">Uncharacterized protein</fullName>
    </submittedName>
</protein>
<accession>E3J577</accession>
<gene>
    <name evidence="2" type="ordered locus">FraEuI1c_2642</name>
</gene>
<feature type="transmembrane region" description="Helical" evidence="1">
    <location>
        <begin position="83"/>
        <end position="108"/>
    </location>
</feature>
<organism evidence="2 3">
    <name type="scientific">Pseudofrankia inefficax (strain DSM 45817 / CECT 9037 / DDB 130130 / EuI1c)</name>
    <name type="common">Frankia inefficax</name>
    <dbReference type="NCBI Taxonomy" id="298654"/>
    <lineage>
        <taxon>Bacteria</taxon>
        <taxon>Bacillati</taxon>
        <taxon>Actinomycetota</taxon>
        <taxon>Actinomycetes</taxon>
        <taxon>Frankiales</taxon>
        <taxon>Frankiaceae</taxon>
        <taxon>Pseudofrankia</taxon>
    </lineage>
</organism>
<keyword evidence="1" id="KW-0812">Transmembrane</keyword>
<dbReference type="EMBL" id="CP002299">
    <property type="protein sequence ID" value="ADP80675.1"/>
    <property type="molecule type" value="Genomic_DNA"/>
</dbReference>
<keyword evidence="1" id="KW-1133">Transmembrane helix</keyword>
<keyword evidence="1" id="KW-0472">Membrane</keyword>